<accession>A0ABZ2RI53</accession>
<evidence type="ECO:0000313" key="3">
    <source>
        <dbReference type="Proteomes" id="UP001476583"/>
    </source>
</evidence>
<proteinExistence type="predicted"/>
<dbReference type="Gene3D" id="3.30.70.2970">
    <property type="entry name" value="Protein of unknown function (DUF541), domain 2"/>
    <property type="match status" value="1"/>
</dbReference>
<dbReference type="Pfam" id="PF04402">
    <property type="entry name" value="SIMPL"/>
    <property type="match status" value="1"/>
</dbReference>
<keyword evidence="1" id="KW-0732">Signal</keyword>
<sequence>MMPITRLATATLISASALFSLSATADDQRYNQISLSAEVSKEIAHDLMHVTLYSEDQSSDPAELATKISTSMNDAISQARKVKGITVTSGSRNSYPVYDDKGQKITAWRERAELRLESADFAVLSKLTGELLGNLKMGGMNFSIADTTRKTNEDALMKSAIEAFKARAKIATEALGGKHYKIVNLSLNSGGYNPPVFRTNMVMAKGAAMMADATPEIEAGSSQVNVSASGTIEVQPL</sequence>
<keyword evidence="3" id="KW-1185">Reference proteome</keyword>
<dbReference type="InterPro" id="IPR007497">
    <property type="entry name" value="SIMPL/DUF541"/>
</dbReference>
<protein>
    <submittedName>
        <fullName evidence="2">SIMPL domain-containing protein</fullName>
    </submittedName>
</protein>
<organism evidence="2 3">
    <name type="scientific">Ectopseudomonas mendocina</name>
    <name type="common">Pseudomonas mendocina</name>
    <dbReference type="NCBI Taxonomy" id="300"/>
    <lineage>
        <taxon>Bacteria</taxon>
        <taxon>Pseudomonadati</taxon>
        <taxon>Pseudomonadota</taxon>
        <taxon>Gammaproteobacteria</taxon>
        <taxon>Pseudomonadales</taxon>
        <taxon>Pseudomonadaceae</taxon>
        <taxon>Ectopseudomonas</taxon>
    </lineage>
</organism>
<dbReference type="PANTHER" id="PTHR34387">
    <property type="entry name" value="SLR1258 PROTEIN"/>
    <property type="match status" value="1"/>
</dbReference>
<feature type="chain" id="PRO_5047314728" evidence="1">
    <location>
        <begin position="26"/>
        <end position="237"/>
    </location>
</feature>
<name>A0ABZ2RI53_ECTME</name>
<gene>
    <name evidence="2" type="ORF">WG219_04110</name>
</gene>
<dbReference type="PANTHER" id="PTHR34387:SF1">
    <property type="entry name" value="PERIPLASMIC IMMUNOGENIC PROTEIN"/>
    <property type="match status" value="1"/>
</dbReference>
<evidence type="ECO:0000256" key="1">
    <source>
        <dbReference type="SAM" id="SignalP"/>
    </source>
</evidence>
<dbReference type="Gene3D" id="3.30.110.170">
    <property type="entry name" value="Protein of unknown function (DUF541), domain 1"/>
    <property type="match status" value="1"/>
</dbReference>
<dbReference type="InterPro" id="IPR052022">
    <property type="entry name" value="26kDa_periplasmic_antigen"/>
</dbReference>
<dbReference type="EMBL" id="CP148074">
    <property type="protein sequence ID" value="WXL26672.1"/>
    <property type="molecule type" value="Genomic_DNA"/>
</dbReference>
<dbReference type="Proteomes" id="UP001476583">
    <property type="component" value="Chromosome"/>
</dbReference>
<feature type="signal peptide" evidence="1">
    <location>
        <begin position="1"/>
        <end position="25"/>
    </location>
</feature>
<evidence type="ECO:0000313" key="2">
    <source>
        <dbReference type="EMBL" id="WXL26672.1"/>
    </source>
</evidence>
<reference evidence="2 3" key="1">
    <citation type="submission" date="2024-03" db="EMBL/GenBank/DDBJ databases">
        <title>Complete genome of BD2.</title>
        <authorList>
            <person name="Cao G."/>
        </authorList>
    </citation>
    <scope>NUCLEOTIDE SEQUENCE [LARGE SCALE GENOMIC DNA]</scope>
    <source>
        <strain evidence="2 3">BD2</strain>
    </source>
</reference>